<feature type="compositionally biased region" description="Pro residues" evidence="3">
    <location>
        <begin position="816"/>
        <end position="827"/>
    </location>
</feature>
<feature type="compositionally biased region" description="Low complexity" evidence="3">
    <location>
        <begin position="828"/>
        <end position="837"/>
    </location>
</feature>
<feature type="compositionally biased region" description="Gly residues" evidence="3">
    <location>
        <begin position="2244"/>
        <end position="2253"/>
    </location>
</feature>
<name>A0A830H7W1_9CHLO</name>
<dbReference type="PROSITE" id="PS51764">
    <property type="entry name" value="GH26"/>
    <property type="match status" value="1"/>
</dbReference>
<feature type="compositionally biased region" description="Low complexity" evidence="3">
    <location>
        <begin position="934"/>
        <end position="954"/>
    </location>
</feature>
<feature type="region of interest" description="Disordered" evidence="3">
    <location>
        <begin position="679"/>
        <end position="723"/>
    </location>
</feature>
<feature type="compositionally biased region" description="Low complexity" evidence="3">
    <location>
        <begin position="1181"/>
        <end position="1207"/>
    </location>
</feature>
<evidence type="ECO:0000313" key="8">
    <source>
        <dbReference type="Proteomes" id="UP000660262"/>
    </source>
</evidence>
<dbReference type="Gene3D" id="3.20.20.80">
    <property type="entry name" value="Glycosidases"/>
    <property type="match status" value="1"/>
</dbReference>
<dbReference type="InterPro" id="IPR003609">
    <property type="entry name" value="Pan_app"/>
</dbReference>
<feature type="compositionally biased region" description="Low complexity" evidence="3">
    <location>
        <begin position="713"/>
        <end position="723"/>
    </location>
</feature>
<evidence type="ECO:0000313" key="7">
    <source>
        <dbReference type="EMBL" id="GHP02758.1"/>
    </source>
</evidence>
<feature type="region of interest" description="Disordered" evidence="3">
    <location>
        <begin position="1295"/>
        <end position="1320"/>
    </location>
</feature>
<dbReference type="PANTHER" id="PTHR46873:SF1">
    <property type="entry name" value="EXPRESSED PROTEIN"/>
    <property type="match status" value="1"/>
</dbReference>
<evidence type="ECO:0000256" key="2">
    <source>
        <dbReference type="ARBA" id="ARBA00023295"/>
    </source>
</evidence>
<feature type="compositionally biased region" description="Gly residues" evidence="3">
    <location>
        <begin position="1958"/>
        <end position="1971"/>
    </location>
</feature>
<evidence type="ECO:0000259" key="6">
    <source>
        <dbReference type="PROSITE" id="PS51764"/>
    </source>
</evidence>
<feature type="region of interest" description="Disordered" evidence="3">
    <location>
        <begin position="1953"/>
        <end position="1974"/>
    </location>
</feature>
<keyword evidence="2" id="KW-0326">Glycosidase</keyword>
<dbReference type="PANTHER" id="PTHR46873">
    <property type="entry name" value="EXPRESSED PROTEIN"/>
    <property type="match status" value="1"/>
</dbReference>
<dbReference type="EMBL" id="BNJQ01000004">
    <property type="protein sequence ID" value="GHP02758.1"/>
    <property type="molecule type" value="Genomic_DNA"/>
</dbReference>
<organism evidence="7 8">
    <name type="scientific">Pycnococcus provasolii</name>
    <dbReference type="NCBI Taxonomy" id="41880"/>
    <lineage>
        <taxon>Eukaryota</taxon>
        <taxon>Viridiplantae</taxon>
        <taxon>Chlorophyta</taxon>
        <taxon>Pseudoscourfieldiophyceae</taxon>
        <taxon>Pseudoscourfieldiales</taxon>
        <taxon>Pycnococcaceae</taxon>
        <taxon>Pycnococcus</taxon>
    </lineage>
</organism>
<evidence type="ECO:0000256" key="3">
    <source>
        <dbReference type="SAM" id="MobiDB-lite"/>
    </source>
</evidence>
<keyword evidence="1" id="KW-0378">Hydrolase</keyword>
<dbReference type="GO" id="GO:0004553">
    <property type="term" value="F:hydrolase activity, hydrolyzing O-glycosyl compounds"/>
    <property type="evidence" value="ECO:0007669"/>
    <property type="project" value="InterPro"/>
</dbReference>
<dbReference type="Gene3D" id="3.50.4.10">
    <property type="entry name" value="Hepatocyte Growth Factor"/>
    <property type="match status" value="9"/>
</dbReference>
<feature type="region of interest" description="Disordered" evidence="3">
    <location>
        <begin position="1062"/>
        <end position="1085"/>
    </location>
</feature>
<keyword evidence="4" id="KW-1133">Transmembrane helix</keyword>
<feature type="domain" description="Apple" evidence="5">
    <location>
        <begin position="255"/>
        <end position="336"/>
    </location>
</feature>
<feature type="domain" description="GH26" evidence="6">
    <location>
        <begin position="1306"/>
        <end position="1699"/>
    </location>
</feature>
<dbReference type="SUPFAM" id="SSF51445">
    <property type="entry name" value="(Trans)glycosidases"/>
    <property type="match status" value="1"/>
</dbReference>
<feature type="region of interest" description="Disordered" evidence="3">
    <location>
        <begin position="458"/>
        <end position="491"/>
    </location>
</feature>
<evidence type="ECO:0008006" key="9">
    <source>
        <dbReference type="Google" id="ProtNLM"/>
    </source>
</evidence>
<dbReference type="OrthoDB" id="515193at2759"/>
<feature type="compositionally biased region" description="Pro residues" evidence="3">
    <location>
        <begin position="472"/>
        <end position="482"/>
    </location>
</feature>
<protein>
    <recommendedName>
        <fullName evidence="9">GH26 domain-containing protein</fullName>
    </recommendedName>
</protein>
<feature type="compositionally biased region" description="Pro residues" evidence="3">
    <location>
        <begin position="586"/>
        <end position="596"/>
    </location>
</feature>
<dbReference type="Pfam" id="PF14295">
    <property type="entry name" value="PAN_4"/>
    <property type="match status" value="10"/>
</dbReference>
<evidence type="ECO:0000256" key="1">
    <source>
        <dbReference type="ARBA" id="ARBA00022801"/>
    </source>
</evidence>
<feature type="compositionally biased region" description="Pro residues" evidence="3">
    <location>
        <begin position="700"/>
        <end position="712"/>
    </location>
</feature>
<dbReference type="InterPro" id="IPR017853">
    <property type="entry name" value="GH"/>
</dbReference>
<evidence type="ECO:0000259" key="5">
    <source>
        <dbReference type="PROSITE" id="PS50948"/>
    </source>
</evidence>
<keyword evidence="4" id="KW-0472">Membrane</keyword>
<feature type="region of interest" description="Disordered" evidence="3">
    <location>
        <begin position="2225"/>
        <end position="2283"/>
    </location>
</feature>
<feature type="compositionally biased region" description="Low complexity" evidence="3">
    <location>
        <begin position="360"/>
        <end position="377"/>
    </location>
</feature>
<sequence>MACLSGRRRSRRLLAWGDFLVVIAAVVTMSVLIHEAWLGKGGGKKSGSSGGGIETVKNEHISSLGFGEVTGHAHKRSFGTPLTRKHAIAEMIAPHKWKWWSSMLQFSVCGDNDDDPAAQQQQRRELQQQKCEMEQNANYRGVILVDGVTNLKDTADECCQACRDLFGCNTWAYCGTAGGCYGPYVHKACFLKALSPEELVLDEVPAWSRGPYTPWTSGILKDAPVIAAEIRAGQEDANQQWNGTNWPAKSNTGTVSSSGFSLEANANYAGEVLVDGRQNLKSSVEECGEACLVNPSCTTFSYCGKPEGCYGDFVYQSCFLKRHDNPSAREAYERESWTPWTSGIVERGGGTGSSPPPPSSTSTTPTPTPSTGTASGGFSLETNANYAGEVLVDGRQNLKSSVEECGEACLANPSCTTFSYCAKPEGCYEDFVFMSCFLKRHDNPQAREAYSRDEWTPWTSGVVERGGGTGSSPPPPSSPMPTPSAGTSAGGFSLEANANYAGEVLVDGRQNLKSSVEECGEACLANPSCTTFSYCAKPEGCYEDFVFMSCFLKRHDNPQAREAYSRDEWTPWTSGVVERGGGTGSSPPPPSSPMPTPSAGTSAGGFSLEANANYAGEVLVDGRQNLKSSVEECGEACLANPSCTTFSYCAKPEGCYEDFVFMSCFLKRHDNPQAREAYSRDEWTPWTSGVVERGGGTGSSPPPPSSPMPTPTPSTGTASGGFSLETNANYAGEVLVDGRQNLKSSVEECGEACLANPSCTTFSYCPKPEGCYEDFVFQSCFLKRHDNPQAREAYSRDEWTPWTGGIVERGGDSGSSPPPPSSSPAPTPSTGSSASGGFSLEANANYAGRVLVDGRQNLKSSVEECGESCLANPQCTTFSYCPKPEGCYEDFVFQSCFLKVHDNPQAREAYSRDEWTPWTGGIVERGGGTAGGVSPYASAPSSSSSPAPSSPTLSSQLAEAGIASGGFSLEANANYAGRVLVDGRQNLKSSVEECGESCLANPQCTTFAYCPKPEGCYEDFVFQSCFLKVHDNPQAREAYSRDEWTPWTGGIVERGGGTAGGVSPYASAPSSSPAPTPSTGSSASGGFSLEANANYAGRVLVDGRQNLKSSVEECGESCLANPQCTTFSYCPKPEGCYEDFVFQSCFLKVHDNPQAREAYSRDEWTPWTGGIVERGGGTAGGVSPYASAPSSSSSPAPKPSTGSASGGFSLETNANYAGEVLVDGRQNLKSSVEACGESCLANPQCTTFAYCGKPEGCFQDFVFQSCFLKRHSSPELREAYSRDEWTPWTSGVVERKGTSSSVGVNPATGSGTSPPAVQQGGGAASVYSNVPYVPPTADIRMQDGKPIGYPNPLEPPRGVYLGVSPQEVNGTADLQRYLTAFGGFVPVNYNIFVHIPILDYQLRYLDQFLAQVAGLGGVATVTVEPFDGLDLVTPSTIAPIVERCAFFERMRASCIIRFAHEMNGGWYPWSRQPTKYVEKFRLVSDAVRRGTKRGAVMWSPNSAARDYPFAAPSDLAGNPEFARLDTNRDGIVNNRDDPFGPYWPGDSYVDWVGLSVYHFGVEYPFGEDNEAAPRDSFLLRVAPRTLGEAAADIPFDFYETYAVGKSKPLGIGETGALFMPSKQRSGTPSELEVKRSWWQQFVNGGPGGTPLSTLLPQLKLITWFDIVKFESEVNSVVDWRISGSPQISVPFQKEMLTSPASRGFMLDLNAYHGLFPSSCIDLDTPVGLVSSDAANAAVTPYHSMPLSGGVPSALPSSVRAAAPMCSIERNSNYRGTVVVNGHTHRTATAGDCCASCFGEVPGGGGTSYAATSGATMTSSSLANVFVWCADPNGCFGDFAFGECWCKWSDTPQRRVAWARGPAVPWVSGTRADALDADQRGVRDDVTTFDVDGSNPMYYYEGDASLLDGQTEPDFLSGQEPDYLSGQGNGDRWTVPYPTASGIGGGTPQLACPTVTTSGSGGYSGSDGGGGSSSSTFSTMNGIAAALRDASTFEVRPTTNFQEWHIAMNVTNPLSVPVDIGGMGIKVAYSPWQQRRDGASADSQFEWFPADFEDFRVVCTYAFVVNTNGEFTDPRRGASADLQPLNVCPVMYTVFDEQLGLGGAVTPSTPESLRVSKMIGGTTTSVDSMNPRRFFTLVLPFGVVLCPGCSLIGDPDGVTFVLAASNGVNGLDFTRPPAAVVDFPDDASSAIRQQQHGGMASTNRKSQGALTCLKMTPDWRTALEAQSLQSPSRQIPPSTPSQPTAGGGGGGGGMIPMLPSSGGGGSPPPPQQQKTDDSTPTSCQDFLASASAPLLVLSPPRHTSDGSMWVFSGDVLRAPGPSAGKSLDVSDTSFELAVSPWVQPSTGGEYELASPNDLVFECVNLELSAQPGRNICDSISLSARDLEGSAAIVFRVGFQQGAEAMPLCDVPNQCSLRGAGSIPVDSAQNIAFVIRHRDAPRMRLDANAPVIDEDVTCSSGGGVTTYATRDPPALPPAGAGLPSGISPKSPALNAACAPGTMLACNPDGTPGEGMQYLVNLLETLPPSNTLAMGFGDEAASGEAIFIGGTILRIDDQDIAAAQQQDGEVTAMQVSSPPTPSSSSTLPPLCMAGYTVAFNLPGPVVAGLPAPVNVGDFEFRCVHSTTSSVAKSAAGNTPCTDKLVLSSFENPENPDALLGTATFTANMELRNGGWVVGGPNGVLLAIRHKDAQSRIPYEQVIIQQYGMCVPYGP</sequence>
<accession>A0A830H7W1</accession>
<feature type="region of interest" description="Disordered" evidence="3">
    <location>
        <begin position="1178"/>
        <end position="1207"/>
    </location>
</feature>
<feature type="compositionally biased region" description="Polar residues" evidence="3">
    <location>
        <begin position="2225"/>
        <end position="2234"/>
    </location>
</feature>
<dbReference type="Proteomes" id="UP000660262">
    <property type="component" value="Unassembled WGS sequence"/>
</dbReference>
<feature type="region of interest" description="Disordered" evidence="3">
    <location>
        <begin position="331"/>
        <end position="379"/>
    </location>
</feature>
<gene>
    <name evidence="7" type="ORF">PPROV_000151300</name>
</gene>
<feature type="region of interest" description="Disordered" evidence="3">
    <location>
        <begin position="572"/>
        <end position="605"/>
    </location>
</feature>
<feature type="region of interest" description="Disordered" evidence="3">
    <location>
        <begin position="791"/>
        <end position="837"/>
    </location>
</feature>
<feature type="region of interest" description="Disordered" evidence="3">
    <location>
        <begin position="929"/>
        <end position="954"/>
    </location>
</feature>
<keyword evidence="4" id="KW-0812">Transmembrane</keyword>
<feature type="transmembrane region" description="Helical" evidence="4">
    <location>
        <begin position="12"/>
        <end position="33"/>
    </location>
</feature>
<dbReference type="PROSITE" id="PS50948">
    <property type="entry name" value="PAN"/>
    <property type="match status" value="1"/>
</dbReference>
<feature type="compositionally biased region" description="Polar residues" evidence="3">
    <location>
        <begin position="1298"/>
        <end position="1316"/>
    </location>
</feature>
<dbReference type="InterPro" id="IPR022790">
    <property type="entry name" value="GH26_dom"/>
</dbReference>
<comment type="caution">
    <text evidence="7">The sequence shown here is derived from an EMBL/GenBank/DDBJ whole genome shotgun (WGS) entry which is preliminary data.</text>
</comment>
<keyword evidence="8" id="KW-1185">Reference proteome</keyword>
<evidence type="ECO:0000256" key="4">
    <source>
        <dbReference type="SAM" id="Phobius"/>
    </source>
</evidence>
<reference evidence="7" key="1">
    <citation type="submission" date="2020-10" db="EMBL/GenBank/DDBJ databases">
        <title>Unveiling of a novel bifunctional photoreceptor, Dualchrome1, isolated from a cosmopolitan green alga.</title>
        <authorList>
            <person name="Suzuki S."/>
            <person name="Kawachi M."/>
        </authorList>
    </citation>
    <scope>NUCLEOTIDE SEQUENCE</scope>
    <source>
        <strain evidence="7">NIES 2893</strain>
    </source>
</reference>
<proteinExistence type="predicted"/>